<dbReference type="Proteomes" id="UP000579531">
    <property type="component" value="Unassembled WGS sequence"/>
</dbReference>
<gene>
    <name evidence="2" type="ORF">HNR72_003317</name>
</gene>
<keyword evidence="3" id="KW-1185">Reference proteome</keyword>
<dbReference type="EMBL" id="JACHLX010000001">
    <property type="protein sequence ID" value="MBB5812289.1"/>
    <property type="molecule type" value="Genomic_DNA"/>
</dbReference>
<feature type="region of interest" description="Disordered" evidence="1">
    <location>
        <begin position="1"/>
        <end position="27"/>
    </location>
</feature>
<dbReference type="RefSeq" id="WP_184847913.1">
    <property type="nucleotide sequence ID" value="NZ_BAABFE010000010.1"/>
</dbReference>
<organism evidence="2 3">
    <name type="scientific">Streptomyces collinus</name>
    <dbReference type="NCBI Taxonomy" id="42684"/>
    <lineage>
        <taxon>Bacteria</taxon>
        <taxon>Bacillati</taxon>
        <taxon>Actinomycetota</taxon>
        <taxon>Actinomycetes</taxon>
        <taxon>Kitasatosporales</taxon>
        <taxon>Streptomycetaceae</taxon>
        <taxon>Streptomyces</taxon>
    </lineage>
</organism>
<protein>
    <submittedName>
        <fullName evidence="2">Uncharacterized protein</fullName>
    </submittedName>
</protein>
<accession>A0AA89THA7</accession>
<feature type="compositionally biased region" description="Basic and acidic residues" evidence="1">
    <location>
        <begin position="14"/>
        <end position="24"/>
    </location>
</feature>
<name>A0AA89THA7_STRCU</name>
<evidence type="ECO:0000313" key="2">
    <source>
        <dbReference type="EMBL" id="MBB5812289.1"/>
    </source>
</evidence>
<feature type="region of interest" description="Disordered" evidence="1">
    <location>
        <begin position="62"/>
        <end position="81"/>
    </location>
</feature>
<proteinExistence type="predicted"/>
<evidence type="ECO:0000313" key="3">
    <source>
        <dbReference type="Proteomes" id="UP000579531"/>
    </source>
</evidence>
<sequence>MQHGLITMPVTGGCDKDIDGERGFGRPAVSAHAQSQVIEVHRQFDARVQRRMFRFYAKALHRNQQRANQQVERALADADTE</sequence>
<dbReference type="GeneID" id="93839735"/>
<reference evidence="2 3" key="1">
    <citation type="submission" date="2020-08" db="EMBL/GenBank/DDBJ databases">
        <title>Sequencing the genomes of 1000 actinobacteria strains.</title>
        <authorList>
            <person name="Klenk H.-P."/>
        </authorList>
    </citation>
    <scope>NUCLEOTIDE SEQUENCE [LARGE SCALE GENOMIC DNA]</scope>
    <source>
        <strain evidence="2 3">DSM 40129</strain>
    </source>
</reference>
<dbReference type="AlphaFoldDB" id="A0AA89THA7"/>
<comment type="caution">
    <text evidence="2">The sequence shown here is derived from an EMBL/GenBank/DDBJ whole genome shotgun (WGS) entry which is preliminary data.</text>
</comment>
<evidence type="ECO:0000256" key="1">
    <source>
        <dbReference type="SAM" id="MobiDB-lite"/>
    </source>
</evidence>